<dbReference type="Proteomes" id="UP000887540">
    <property type="component" value="Unplaced"/>
</dbReference>
<organism evidence="1 2">
    <name type="scientific">Acrobeloides nanus</name>
    <dbReference type="NCBI Taxonomy" id="290746"/>
    <lineage>
        <taxon>Eukaryota</taxon>
        <taxon>Metazoa</taxon>
        <taxon>Ecdysozoa</taxon>
        <taxon>Nematoda</taxon>
        <taxon>Chromadorea</taxon>
        <taxon>Rhabditida</taxon>
        <taxon>Tylenchina</taxon>
        <taxon>Cephalobomorpha</taxon>
        <taxon>Cephaloboidea</taxon>
        <taxon>Cephalobidae</taxon>
        <taxon>Acrobeloides</taxon>
    </lineage>
</organism>
<sequence>MDVINPMHEIEEYVDPKLDLIFYDRFYNFEIMAGSYLAKNYADLFEWQACTRYVLGNWEQDVFGGKVKVVKKGGNSWARDGYLTETKWSDQDFIFHGWKEL</sequence>
<keyword evidence="1" id="KW-1185">Reference proteome</keyword>
<dbReference type="PANTHER" id="PTHR31562">
    <property type="entry name" value="PROTEIN CBG18972"/>
    <property type="match status" value="1"/>
</dbReference>
<dbReference type="Gene3D" id="3.90.550.10">
    <property type="entry name" value="Spore Coat Polysaccharide Biosynthesis Protein SpsA, Chain A"/>
    <property type="match status" value="1"/>
</dbReference>
<dbReference type="Pfam" id="PF03314">
    <property type="entry name" value="DUF273"/>
    <property type="match status" value="1"/>
</dbReference>
<reference evidence="2" key="1">
    <citation type="submission" date="2022-11" db="UniProtKB">
        <authorList>
            <consortium name="WormBaseParasite"/>
        </authorList>
    </citation>
    <scope>IDENTIFICATION</scope>
</reference>
<dbReference type="PANTHER" id="PTHR31562:SF9">
    <property type="entry name" value="GLYCOSYLTRANSFERASE FAMILY 8 PROTEIN"/>
    <property type="match status" value="1"/>
</dbReference>
<evidence type="ECO:0000313" key="1">
    <source>
        <dbReference type="Proteomes" id="UP000887540"/>
    </source>
</evidence>
<protein>
    <submittedName>
        <fullName evidence="2">Uncharacterized protein</fullName>
    </submittedName>
</protein>
<dbReference type="InterPro" id="IPR029044">
    <property type="entry name" value="Nucleotide-diphossugar_trans"/>
</dbReference>
<evidence type="ECO:0000313" key="2">
    <source>
        <dbReference type="WBParaSite" id="ACRNAN_scaffold13243.g32643.t1"/>
    </source>
</evidence>
<dbReference type="InterPro" id="IPR004988">
    <property type="entry name" value="DUF273"/>
</dbReference>
<name>A0A914CQV9_9BILA</name>
<accession>A0A914CQV9</accession>
<proteinExistence type="predicted"/>
<dbReference type="WBParaSite" id="ACRNAN_scaffold13243.g32643.t1">
    <property type="protein sequence ID" value="ACRNAN_scaffold13243.g32643.t1"/>
    <property type="gene ID" value="ACRNAN_scaffold13243.g32643"/>
</dbReference>
<dbReference type="AlphaFoldDB" id="A0A914CQV9"/>